<dbReference type="STRING" id="203124.Tery_0345"/>
<dbReference type="RefSeq" id="WP_011610212.1">
    <property type="nucleotide sequence ID" value="NC_008312.1"/>
</dbReference>
<dbReference type="Pfam" id="PF11832">
    <property type="entry name" value="DUF3352"/>
    <property type="match status" value="1"/>
</dbReference>
<name>Q119K8_TRIEI</name>
<dbReference type="EMBL" id="CP000393">
    <property type="protein sequence ID" value="ABG49816.1"/>
    <property type="molecule type" value="Genomic_DNA"/>
</dbReference>
<accession>Q119K8</accession>
<gene>
    <name evidence="1" type="ordered locus">Tery_0345</name>
</gene>
<dbReference type="OrthoDB" id="451203at2"/>
<evidence type="ECO:0008006" key="2">
    <source>
        <dbReference type="Google" id="ProtNLM"/>
    </source>
</evidence>
<sequence>MKKLKFLITGVTVIAAGSFATYLYFKNIAIKVSSPLNSGQIVPESAIMAAFFHPNQKAITKLQQFGTPEAKKLISQNYAEFQQENLAEANINWEKDIQSWLGGVMLAFVPGEEGQDMDPVNLLMVVGIKNKLEALRFVSKFKGEGENRVIKRKYQGVTIREITDESRKTFNVAILGDYLAIAPIPAVVESAIDTFQGKSVSLSQNAPETLQQNTELENTIATIFIPNYIQLITQFTDDLPEDQSSSSTGLEQFQQINSVVMGIGVDDAGVRLRAVTKLVSPLPLELTKPASEKILQRFPAETMISLSGIGVSQSWSQLVTQAQENQDLQDALGIVRNSFKEVGFDVDREVFSWMDGEFALGLIASNKGILATTGVGAAMVFETSDRSTAEATLKKLNQMASQKKGVVVEEKQIGDQLVTELQMLGIGTFLGYGWLDNNTLFVAMGKPLIEVMMSMPENSLIGSESFEEIRRSLPKSNQGYFYWDIKQSMVWVKRYPFVSVLIPSEVRAILNSIRGIGVTASWLDELTNEMEMLLAL</sequence>
<evidence type="ECO:0000313" key="1">
    <source>
        <dbReference type="EMBL" id="ABG49816.1"/>
    </source>
</evidence>
<dbReference type="AlphaFoldDB" id="Q119K8"/>
<dbReference type="KEGG" id="ter:Tery_0345"/>
<dbReference type="HOGENOM" id="CLU_029185_0_0_3"/>
<proteinExistence type="predicted"/>
<organism evidence="1">
    <name type="scientific">Trichodesmium erythraeum (strain IMS101)</name>
    <dbReference type="NCBI Taxonomy" id="203124"/>
    <lineage>
        <taxon>Bacteria</taxon>
        <taxon>Bacillati</taxon>
        <taxon>Cyanobacteriota</taxon>
        <taxon>Cyanophyceae</taxon>
        <taxon>Oscillatoriophycideae</taxon>
        <taxon>Oscillatoriales</taxon>
        <taxon>Microcoleaceae</taxon>
        <taxon>Trichodesmium</taxon>
    </lineage>
</organism>
<reference evidence="1" key="1">
    <citation type="submission" date="2006-06" db="EMBL/GenBank/DDBJ databases">
        <title>Complete sequence of Trichodesmium erythraeum IMS101.</title>
        <authorList>
            <consortium name="US DOE Joint Genome Institute"/>
            <person name="Copeland A."/>
            <person name="Lucas S."/>
            <person name="Lapidus A."/>
            <person name="Barry K."/>
            <person name="Detter J.C."/>
            <person name="Glavina del Rio T."/>
            <person name="Hammon N."/>
            <person name="Israni S."/>
            <person name="Dalin E."/>
            <person name="Tice H."/>
            <person name="Pitluck S."/>
            <person name="Kiss H."/>
            <person name="Munk A.C."/>
            <person name="Brettin T."/>
            <person name="Bruce D."/>
            <person name="Han C."/>
            <person name="Tapia R."/>
            <person name="Gilna P."/>
            <person name="Schmutz J."/>
            <person name="Larimer F."/>
            <person name="Land M."/>
            <person name="Hauser L."/>
            <person name="Kyrpides N."/>
            <person name="Kim E."/>
            <person name="Richardson P."/>
        </authorList>
    </citation>
    <scope>NUCLEOTIDE SEQUENCE [LARGE SCALE GENOMIC DNA]</scope>
    <source>
        <strain evidence="1">IMS101</strain>
    </source>
</reference>
<protein>
    <recommendedName>
        <fullName evidence="2">DUF3352 domain-containing protein</fullName>
    </recommendedName>
</protein>
<dbReference type="InterPro" id="IPR021787">
    <property type="entry name" value="DUF3352"/>
</dbReference>
<dbReference type="eggNOG" id="COG3827">
    <property type="taxonomic scope" value="Bacteria"/>
</dbReference>